<evidence type="ECO:0000313" key="3">
    <source>
        <dbReference type="EMBL" id="MDN3707901.1"/>
    </source>
</evidence>
<reference evidence="5" key="2">
    <citation type="journal article" date="2019" name="Int. J. Syst. Evol. Microbiol.">
        <title>The Global Catalogue of Microorganisms (GCM) 10K type strain sequencing project: providing services to taxonomists for standard genome sequencing and annotation.</title>
        <authorList>
            <consortium name="The Broad Institute Genomics Platform"/>
            <consortium name="The Broad Institute Genome Sequencing Center for Infectious Disease"/>
            <person name="Wu L."/>
            <person name="Ma J."/>
        </authorList>
    </citation>
    <scope>NUCLEOTIDE SEQUENCE [LARGE SCALE GENOMIC DNA]</scope>
    <source>
        <strain evidence="5">CECT 7184</strain>
    </source>
</reference>
<proteinExistence type="predicted"/>
<dbReference type="SUPFAM" id="SSF54534">
    <property type="entry name" value="FKBP-like"/>
    <property type="match status" value="2"/>
</dbReference>
<dbReference type="PANTHER" id="PTHR47245">
    <property type="entry name" value="PEPTIDYLPROLYL ISOMERASE"/>
    <property type="match status" value="1"/>
</dbReference>
<dbReference type="PROSITE" id="PS01096">
    <property type="entry name" value="PPIC_PPIASE_1"/>
    <property type="match status" value="1"/>
</dbReference>
<dbReference type="EMBL" id="JAUFQU010000019">
    <property type="protein sequence ID" value="MDN3709133.1"/>
    <property type="molecule type" value="Genomic_DNA"/>
</dbReference>
<dbReference type="InterPro" id="IPR050245">
    <property type="entry name" value="PrsA_foldase"/>
</dbReference>
<comment type="caution">
    <text evidence="3">The sequence shown here is derived from an EMBL/GenBank/DDBJ whole genome shotgun (WGS) entry which is preliminary data.</text>
</comment>
<organism evidence="3 5">
    <name type="scientific">Paenimyroides ceti</name>
    <dbReference type="NCBI Taxonomy" id="395087"/>
    <lineage>
        <taxon>Bacteria</taxon>
        <taxon>Pseudomonadati</taxon>
        <taxon>Bacteroidota</taxon>
        <taxon>Flavobacteriia</taxon>
        <taxon>Flavobacteriales</taxon>
        <taxon>Flavobacteriaceae</taxon>
        <taxon>Paenimyroides</taxon>
    </lineage>
</organism>
<feature type="domain" description="PpiC" evidence="2">
    <location>
        <begin position="122"/>
        <end position="224"/>
    </location>
</feature>
<reference evidence="3" key="1">
    <citation type="journal article" date="2014" name="Int. J. Syst. Evol. Microbiol.">
        <title>Complete genome of a new Firmicutes species belonging to the dominant human colonic microbiota ('Ruminococcus bicirculans') reveals two chromosomes and a selective capacity to utilize plant glucans.</title>
        <authorList>
            <consortium name="NISC Comparative Sequencing Program"/>
            <person name="Wegmann U."/>
            <person name="Louis P."/>
            <person name="Goesmann A."/>
            <person name="Henrissat B."/>
            <person name="Duncan S.H."/>
            <person name="Flint H.J."/>
        </authorList>
    </citation>
    <scope>NUCLEOTIDE SEQUENCE</scope>
    <source>
        <strain evidence="3">CECT 7184</strain>
    </source>
</reference>
<evidence type="ECO:0000313" key="4">
    <source>
        <dbReference type="EMBL" id="MDN3709133.1"/>
    </source>
</evidence>
<dbReference type="Proteomes" id="UP001242368">
    <property type="component" value="Unassembled WGS sequence"/>
</dbReference>
<sequence length="649" mass="75598">MKLQPFAFSLLTALLYCNTYAQKPTDELVKINNHSYNVEEFERVYTKNLDLLKDEEQKRIDNYMDLFVLYKLKVDKAYELGLDKDKNYISEFNQHRSQLAEKYFVDEKAIDKLVEEAYERSKKEINASHILFLVNDYALPTDTLKAYNKAMEVRKEILNGKDFSEAALEYSEDPSAKANRGELGYFTVFRMVYPFESGAYKTEKGAVSLPVRSQFGYHLIKVNDIREVRSARDVSHIFISKEAHTEEEAQQIADKVYALLKSGTAFEDLAAEYSDDLTNKNEGGKINKYFPNKLAIDSFDDMVYGLTEVNTFSVPFKSQFGWHIVQLDKIYPIPGFEESKSNLINRVKGDARGQIMKKDLQNHLKERFHYKENKTALATAQKYITKDIYTKAFNKPELKKPATIATFADVKITDAQYLDYVNINYDRLLYITPEDALARILYDNFISKELESYYDSRLETDFPEFRNTAQEYREGLLLFDLMEKEVWGKVKKDTLGYTGYYQNHADEYLQKEIVEGTIFTFDKKKAATKYLSYLEKIKKTKDIASVKTPKVEYSAYKGEMELTDSRLPHDFTPKEGSVSLYEKGGKYLVIDIEKHRPQQMIPLEEIRSKVIQDYQELYEQQWLDALKSKADIRINAKVLSELKAKYSQK</sequence>
<reference evidence="3" key="3">
    <citation type="submission" date="2023-06" db="EMBL/GenBank/DDBJ databases">
        <authorList>
            <person name="Lucena T."/>
            <person name="Sun Q."/>
        </authorList>
    </citation>
    <scope>NUCLEOTIDE SEQUENCE</scope>
    <source>
        <strain evidence="3">CECT 7184</strain>
    </source>
</reference>
<dbReference type="InterPro" id="IPR000297">
    <property type="entry name" value="PPIase_PpiC"/>
</dbReference>
<dbReference type="PANTHER" id="PTHR47245:SF2">
    <property type="entry name" value="PEPTIDYL-PROLYL CIS-TRANS ISOMERASE HP_0175-RELATED"/>
    <property type="match status" value="1"/>
</dbReference>
<name>A0ABT8CVY8_9FLAO</name>
<evidence type="ECO:0000313" key="5">
    <source>
        <dbReference type="Proteomes" id="UP001242368"/>
    </source>
</evidence>
<accession>A0ABT8CVY8</accession>
<dbReference type="InterPro" id="IPR046357">
    <property type="entry name" value="PPIase_dom_sf"/>
</dbReference>
<gene>
    <name evidence="3" type="ORF">QW060_12360</name>
    <name evidence="4" type="ORF">QW060_18980</name>
</gene>
<dbReference type="Gene3D" id="3.10.50.40">
    <property type="match status" value="2"/>
</dbReference>
<dbReference type="PROSITE" id="PS50198">
    <property type="entry name" value="PPIC_PPIASE_2"/>
    <property type="match status" value="2"/>
</dbReference>
<feature type="domain" description="PpiC" evidence="2">
    <location>
        <begin position="229"/>
        <end position="329"/>
    </location>
</feature>
<keyword evidence="5" id="KW-1185">Reference proteome</keyword>
<dbReference type="Pfam" id="PF13616">
    <property type="entry name" value="Rotamase_3"/>
    <property type="match status" value="2"/>
</dbReference>
<keyword evidence="1" id="KW-0697">Rotamase</keyword>
<protein>
    <submittedName>
        <fullName evidence="3">Peptidylprolyl isomerase</fullName>
        <ecNumber evidence="3">5.2.1.8</ecNumber>
    </submittedName>
</protein>
<dbReference type="InterPro" id="IPR023058">
    <property type="entry name" value="PPIase_PpiC_CS"/>
</dbReference>
<evidence type="ECO:0000256" key="1">
    <source>
        <dbReference type="PROSITE-ProRule" id="PRU00278"/>
    </source>
</evidence>
<dbReference type="EMBL" id="JAUFQU010000001">
    <property type="protein sequence ID" value="MDN3707901.1"/>
    <property type="molecule type" value="Genomic_DNA"/>
</dbReference>
<keyword evidence="1 3" id="KW-0413">Isomerase</keyword>
<dbReference type="GO" id="GO:0003755">
    <property type="term" value="F:peptidyl-prolyl cis-trans isomerase activity"/>
    <property type="evidence" value="ECO:0007669"/>
    <property type="project" value="UniProtKB-EC"/>
</dbReference>
<dbReference type="RefSeq" id="WP_290363850.1">
    <property type="nucleotide sequence ID" value="NZ_JAUFQU010000001.1"/>
</dbReference>
<dbReference type="EC" id="5.2.1.8" evidence="3"/>
<evidence type="ECO:0000259" key="2">
    <source>
        <dbReference type="PROSITE" id="PS50198"/>
    </source>
</evidence>